<name>A0A550CMM7_9AGAR</name>
<organism evidence="1 2">
    <name type="scientific">Schizophyllum amplum</name>
    <dbReference type="NCBI Taxonomy" id="97359"/>
    <lineage>
        <taxon>Eukaryota</taxon>
        <taxon>Fungi</taxon>
        <taxon>Dikarya</taxon>
        <taxon>Basidiomycota</taxon>
        <taxon>Agaricomycotina</taxon>
        <taxon>Agaricomycetes</taxon>
        <taxon>Agaricomycetidae</taxon>
        <taxon>Agaricales</taxon>
        <taxon>Schizophyllaceae</taxon>
        <taxon>Schizophyllum</taxon>
    </lineage>
</organism>
<comment type="caution">
    <text evidence="1">The sequence shown here is derived from an EMBL/GenBank/DDBJ whole genome shotgun (WGS) entry which is preliminary data.</text>
</comment>
<sequence length="234" mass="25540">MSSATLTGVALLQNARKADCSSTIVDARFRLSLFPTALGGPRELIAALSLAHADDKSPELEGVYVVRAEVRTANIPTDLSFLPTPDVNYHLVGELTQVMPFHRCGFMTHDDARLRLFTRGAPSNVDTDDLAFSLLPYHHSAVPLPPIHAFTPRSGRPRQAASLRPLLKDACFVDVEGFIAAIYEDENFGNLTRIDLELVRTTRSSGLPCTEGRACCTPLRPAESVMAGRKRKLA</sequence>
<dbReference type="Proteomes" id="UP000320762">
    <property type="component" value="Unassembled WGS sequence"/>
</dbReference>
<accession>A0A550CMM7</accession>
<dbReference type="OrthoDB" id="2902393at2759"/>
<proteinExistence type="predicted"/>
<dbReference type="AlphaFoldDB" id="A0A550CMM7"/>
<evidence type="ECO:0000313" key="2">
    <source>
        <dbReference type="Proteomes" id="UP000320762"/>
    </source>
</evidence>
<reference evidence="1 2" key="1">
    <citation type="journal article" date="2019" name="New Phytol.">
        <title>Comparative genomics reveals unique wood-decay strategies and fruiting body development in the Schizophyllaceae.</title>
        <authorList>
            <person name="Almasi E."/>
            <person name="Sahu N."/>
            <person name="Krizsan K."/>
            <person name="Balint B."/>
            <person name="Kovacs G.M."/>
            <person name="Kiss B."/>
            <person name="Cseklye J."/>
            <person name="Drula E."/>
            <person name="Henrissat B."/>
            <person name="Nagy I."/>
            <person name="Chovatia M."/>
            <person name="Adam C."/>
            <person name="LaButti K."/>
            <person name="Lipzen A."/>
            <person name="Riley R."/>
            <person name="Grigoriev I.V."/>
            <person name="Nagy L.G."/>
        </authorList>
    </citation>
    <scope>NUCLEOTIDE SEQUENCE [LARGE SCALE GENOMIC DNA]</scope>
    <source>
        <strain evidence="1 2">NL-1724</strain>
    </source>
</reference>
<dbReference type="EMBL" id="VDMD01000004">
    <property type="protein sequence ID" value="TRM66027.1"/>
    <property type="molecule type" value="Genomic_DNA"/>
</dbReference>
<keyword evidence="2" id="KW-1185">Reference proteome</keyword>
<gene>
    <name evidence="1" type="ORF">BD626DRAFT_486551</name>
</gene>
<protein>
    <submittedName>
        <fullName evidence="1">Uncharacterized protein</fullName>
    </submittedName>
</protein>
<evidence type="ECO:0000313" key="1">
    <source>
        <dbReference type="EMBL" id="TRM66027.1"/>
    </source>
</evidence>